<sequence>MALKPNRFLWNIDTKRVKLPVLFGILIIVFLGVVLISELSSFGMMKKIDSFEDNQVTDFLKTNLEYHRMFSFDYTMGPNYPSAYNINSIGILSPFTIDSFRNFTNNFLDAGANVGRLGFPPWTYY</sequence>
<dbReference type="EMBL" id="UINC01091853">
    <property type="protein sequence ID" value="SVC44945.1"/>
    <property type="molecule type" value="Genomic_DNA"/>
</dbReference>
<evidence type="ECO:0000313" key="2">
    <source>
        <dbReference type="EMBL" id="SVC44945.1"/>
    </source>
</evidence>
<evidence type="ECO:0000256" key="1">
    <source>
        <dbReference type="SAM" id="Phobius"/>
    </source>
</evidence>
<feature type="transmembrane region" description="Helical" evidence="1">
    <location>
        <begin position="20"/>
        <end position="37"/>
    </location>
</feature>
<proteinExistence type="predicted"/>
<reference evidence="2" key="1">
    <citation type="submission" date="2018-05" db="EMBL/GenBank/DDBJ databases">
        <authorList>
            <person name="Lanie J.A."/>
            <person name="Ng W.-L."/>
            <person name="Kazmierczak K.M."/>
            <person name="Andrzejewski T.M."/>
            <person name="Davidsen T.M."/>
            <person name="Wayne K.J."/>
            <person name="Tettelin H."/>
            <person name="Glass J.I."/>
            <person name="Rusch D."/>
            <person name="Podicherti R."/>
            <person name="Tsui H.-C.T."/>
            <person name="Winkler M.E."/>
        </authorList>
    </citation>
    <scope>NUCLEOTIDE SEQUENCE</scope>
</reference>
<protein>
    <submittedName>
        <fullName evidence="2">Uncharacterized protein</fullName>
    </submittedName>
</protein>
<keyword evidence="1" id="KW-0472">Membrane</keyword>
<name>A0A382MA76_9ZZZZ</name>
<organism evidence="2">
    <name type="scientific">marine metagenome</name>
    <dbReference type="NCBI Taxonomy" id="408172"/>
    <lineage>
        <taxon>unclassified sequences</taxon>
        <taxon>metagenomes</taxon>
        <taxon>ecological metagenomes</taxon>
    </lineage>
</organism>
<feature type="non-terminal residue" evidence="2">
    <location>
        <position position="125"/>
    </location>
</feature>
<keyword evidence="1" id="KW-0812">Transmembrane</keyword>
<dbReference type="AlphaFoldDB" id="A0A382MA76"/>
<gene>
    <name evidence="2" type="ORF">METZ01_LOCUS297799</name>
</gene>
<accession>A0A382MA76</accession>
<keyword evidence="1" id="KW-1133">Transmembrane helix</keyword>